<sequence length="204" mass="23542">MLGKYSLSSRFGRVLSVSREDERLLLFRGVFLMGVDVSVSLIVSYFIYKVITKFLVFPTERGFYCRDVQDLSSPCFLLAVIVNQLCKCAVGRLRPNFLSVCNPQWEKINCSSGETWIADAFCRGPPKAVKKARTRNGYCLVTRITDMWHYPSDVVWGALIGFVIAYVFFMRRVCVDYRKFHSVKGHWLFFAKSHFCRSLLLKSL</sequence>
<keyword evidence="1" id="KW-0812">Transmembrane</keyword>
<feature type="transmembrane region" description="Helical" evidence="1">
    <location>
        <begin position="25"/>
        <end position="48"/>
    </location>
</feature>
<organism evidence="2 3">
    <name type="scientific">Ascaris lumbricoides</name>
    <name type="common">Giant roundworm</name>
    <dbReference type="NCBI Taxonomy" id="6252"/>
    <lineage>
        <taxon>Eukaryota</taxon>
        <taxon>Metazoa</taxon>
        <taxon>Ecdysozoa</taxon>
        <taxon>Nematoda</taxon>
        <taxon>Chromadorea</taxon>
        <taxon>Rhabditida</taxon>
        <taxon>Spirurina</taxon>
        <taxon>Ascaridomorpha</taxon>
        <taxon>Ascaridoidea</taxon>
        <taxon>Ascarididae</taxon>
        <taxon>Ascaris</taxon>
    </lineage>
</organism>
<keyword evidence="1" id="KW-1133">Transmembrane helix</keyword>
<reference evidence="3" key="1">
    <citation type="submission" date="2016-05" db="UniProtKB">
        <authorList>
            <consortium name="WormBaseParasite"/>
        </authorList>
    </citation>
    <scope>IDENTIFICATION</scope>
</reference>
<dbReference type="WBParaSite" id="ALUE_0000387901-mRNA-1">
    <property type="protein sequence ID" value="ALUE_0000387901-mRNA-1"/>
    <property type="gene ID" value="ALUE_0000387901"/>
</dbReference>
<dbReference type="InterPro" id="IPR036938">
    <property type="entry name" value="PAP2/HPO_sf"/>
</dbReference>
<evidence type="ECO:0000313" key="3">
    <source>
        <dbReference type="WBParaSite" id="ALUE_0000387901-mRNA-1"/>
    </source>
</evidence>
<dbReference type="GO" id="GO:0005886">
    <property type="term" value="C:plasma membrane"/>
    <property type="evidence" value="ECO:0007669"/>
    <property type="project" value="TreeGrafter"/>
</dbReference>
<feature type="transmembrane region" description="Helical" evidence="1">
    <location>
        <begin position="154"/>
        <end position="174"/>
    </location>
</feature>
<keyword evidence="1" id="KW-0472">Membrane</keyword>
<dbReference type="GO" id="GO:0007165">
    <property type="term" value="P:signal transduction"/>
    <property type="evidence" value="ECO:0007669"/>
    <property type="project" value="TreeGrafter"/>
</dbReference>
<dbReference type="PANTHER" id="PTHR10165:SF103">
    <property type="entry name" value="PHOSPHOLIPID PHOSPHATASE HOMOLOG 1.2 HOMOLOG"/>
    <property type="match status" value="1"/>
</dbReference>
<dbReference type="GO" id="GO:0046839">
    <property type="term" value="P:phospholipid dephosphorylation"/>
    <property type="evidence" value="ECO:0007669"/>
    <property type="project" value="TreeGrafter"/>
</dbReference>
<name>A0A0M3HPM1_ASCLU</name>
<dbReference type="GO" id="GO:0008195">
    <property type="term" value="F:phosphatidate phosphatase activity"/>
    <property type="evidence" value="ECO:0007669"/>
    <property type="project" value="TreeGrafter"/>
</dbReference>
<accession>A0A0M3HPM1</accession>
<proteinExistence type="predicted"/>
<dbReference type="SUPFAM" id="SSF48317">
    <property type="entry name" value="Acid phosphatase/Vanadium-dependent haloperoxidase"/>
    <property type="match status" value="1"/>
</dbReference>
<evidence type="ECO:0000256" key="1">
    <source>
        <dbReference type="SAM" id="Phobius"/>
    </source>
</evidence>
<dbReference type="InterPro" id="IPR043216">
    <property type="entry name" value="PAP-like"/>
</dbReference>
<evidence type="ECO:0000313" key="2">
    <source>
        <dbReference type="Proteomes" id="UP000036681"/>
    </source>
</evidence>
<dbReference type="GO" id="GO:0006644">
    <property type="term" value="P:phospholipid metabolic process"/>
    <property type="evidence" value="ECO:0007669"/>
    <property type="project" value="InterPro"/>
</dbReference>
<dbReference type="Gene3D" id="1.20.144.10">
    <property type="entry name" value="Phosphatidic acid phosphatase type 2/haloperoxidase"/>
    <property type="match status" value="1"/>
</dbReference>
<dbReference type="Proteomes" id="UP000036681">
    <property type="component" value="Unplaced"/>
</dbReference>
<keyword evidence="2" id="KW-1185">Reference proteome</keyword>
<dbReference type="AlphaFoldDB" id="A0A0M3HPM1"/>
<dbReference type="PANTHER" id="PTHR10165">
    <property type="entry name" value="LIPID PHOSPHATE PHOSPHATASE"/>
    <property type="match status" value="1"/>
</dbReference>
<protein>
    <submittedName>
        <fullName evidence="3">AcidPPc domain-containing protein</fullName>
    </submittedName>
</protein>